<dbReference type="PROSITE" id="PS50035">
    <property type="entry name" value="PLD"/>
    <property type="match status" value="2"/>
</dbReference>
<evidence type="ECO:0000256" key="8">
    <source>
        <dbReference type="ARBA" id="ARBA00023098"/>
    </source>
</evidence>
<accession>A0A9X5ANB9</accession>
<keyword evidence="11" id="KW-1208">Phospholipid metabolism</keyword>
<comment type="caution">
    <text evidence="15">The sequence shown here is derived from an EMBL/GenBank/DDBJ whole genome shotgun (WGS) entry which is preliminary data.</text>
</comment>
<dbReference type="AlphaFoldDB" id="A0A9X5ANB9"/>
<evidence type="ECO:0000256" key="6">
    <source>
        <dbReference type="ARBA" id="ARBA00022737"/>
    </source>
</evidence>
<evidence type="ECO:0000313" key="16">
    <source>
        <dbReference type="Proteomes" id="UP000487649"/>
    </source>
</evidence>
<feature type="domain" description="PLD phosphodiesterase" evidence="14">
    <location>
        <begin position="202"/>
        <end position="229"/>
    </location>
</feature>
<evidence type="ECO:0000256" key="12">
    <source>
        <dbReference type="NCBIfam" id="TIGR04265"/>
    </source>
</evidence>
<dbReference type="EMBL" id="WMQE01000010">
    <property type="protein sequence ID" value="MTK20982.1"/>
    <property type="molecule type" value="Genomic_DNA"/>
</dbReference>
<dbReference type="NCBIfam" id="TIGR04265">
    <property type="entry name" value="bac_cardiolipin"/>
    <property type="match status" value="1"/>
</dbReference>
<name>A0A9X5ANB9_9FIRM</name>
<reference evidence="15 16" key="1">
    <citation type="journal article" date="2019" name="Nat. Med.">
        <title>A library of human gut bacterial isolates paired with longitudinal multiomics data enables mechanistic microbiome research.</title>
        <authorList>
            <person name="Poyet M."/>
            <person name="Groussin M."/>
            <person name="Gibbons S.M."/>
            <person name="Avila-Pacheco J."/>
            <person name="Jiang X."/>
            <person name="Kearney S.M."/>
            <person name="Perrotta A.R."/>
            <person name="Berdy B."/>
            <person name="Zhao S."/>
            <person name="Lieberman T.D."/>
            <person name="Swanson P.K."/>
            <person name="Smith M."/>
            <person name="Roesemann S."/>
            <person name="Alexander J.E."/>
            <person name="Rich S.A."/>
            <person name="Livny J."/>
            <person name="Vlamakis H."/>
            <person name="Clish C."/>
            <person name="Bullock K."/>
            <person name="Deik A."/>
            <person name="Scott J."/>
            <person name="Pierce K.A."/>
            <person name="Xavier R.J."/>
            <person name="Alm E.J."/>
        </authorList>
    </citation>
    <scope>NUCLEOTIDE SEQUENCE [LARGE SCALE GENOMIC DNA]</scope>
    <source>
        <strain evidence="15 16">BIOML-A198</strain>
    </source>
</reference>
<keyword evidence="8" id="KW-0443">Lipid metabolism</keyword>
<protein>
    <recommendedName>
        <fullName evidence="12">Cardiolipin synthase</fullName>
        <ecNumber evidence="12">2.7.8.-</ecNumber>
    </recommendedName>
</protein>
<dbReference type="Proteomes" id="UP000487649">
    <property type="component" value="Unassembled WGS sequence"/>
</dbReference>
<evidence type="ECO:0000256" key="1">
    <source>
        <dbReference type="ARBA" id="ARBA00004651"/>
    </source>
</evidence>
<evidence type="ECO:0000259" key="14">
    <source>
        <dbReference type="PROSITE" id="PS50035"/>
    </source>
</evidence>
<keyword evidence="9 13" id="KW-0472">Membrane</keyword>
<dbReference type="CDD" id="cd09112">
    <property type="entry name" value="PLDc_CLS_2"/>
    <property type="match status" value="1"/>
</dbReference>
<gene>
    <name evidence="15" type="primary">cls</name>
    <name evidence="15" type="ORF">GMA92_06075</name>
</gene>
<keyword evidence="4" id="KW-0808">Transferase</keyword>
<keyword evidence="7 13" id="KW-1133">Transmembrane helix</keyword>
<feature type="transmembrane region" description="Helical" evidence="13">
    <location>
        <begin position="6"/>
        <end position="23"/>
    </location>
</feature>
<dbReference type="CDD" id="cd09110">
    <property type="entry name" value="PLDc_CLS_1"/>
    <property type="match status" value="1"/>
</dbReference>
<keyword evidence="3" id="KW-0444">Lipid biosynthesis</keyword>
<feature type="transmembrane region" description="Helical" evidence="13">
    <location>
        <begin position="30"/>
        <end position="52"/>
    </location>
</feature>
<evidence type="ECO:0000256" key="13">
    <source>
        <dbReference type="SAM" id="Phobius"/>
    </source>
</evidence>
<evidence type="ECO:0000256" key="7">
    <source>
        <dbReference type="ARBA" id="ARBA00022989"/>
    </source>
</evidence>
<evidence type="ECO:0000256" key="3">
    <source>
        <dbReference type="ARBA" id="ARBA00022516"/>
    </source>
</evidence>
<keyword evidence="2" id="KW-1003">Cell membrane</keyword>
<feature type="domain" description="PLD phosphodiesterase" evidence="14">
    <location>
        <begin position="384"/>
        <end position="411"/>
    </location>
</feature>
<evidence type="ECO:0000256" key="5">
    <source>
        <dbReference type="ARBA" id="ARBA00022692"/>
    </source>
</evidence>
<proteinExistence type="predicted"/>
<dbReference type="Pfam" id="PF13091">
    <property type="entry name" value="PLDc_2"/>
    <property type="match status" value="2"/>
</dbReference>
<dbReference type="Gene3D" id="3.30.870.10">
    <property type="entry name" value="Endonuclease Chain A"/>
    <property type="match status" value="2"/>
</dbReference>
<evidence type="ECO:0000256" key="11">
    <source>
        <dbReference type="ARBA" id="ARBA00023264"/>
    </source>
</evidence>
<dbReference type="PANTHER" id="PTHR21248">
    <property type="entry name" value="CARDIOLIPIN SYNTHASE"/>
    <property type="match status" value="1"/>
</dbReference>
<evidence type="ECO:0000256" key="2">
    <source>
        <dbReference type="ARBA" id="ARBA00022475"/>
    </source>
</evidence>
<dbReference type="InterPro" id="IPR027379">
    <property type="entry name" value="CLS_N"/>
</dbReference>
<organism evidence="15 16">
    <name type="scientific">Turicibacter sanguinis</name>
    <dbReference type="NCBI Taxonomy" id="154288"/>
    <lineage>
        <taxon>Bacteria</taxon>
        <taxon>Bacillati</taxon>
        <taxon>Bacillota</taxon>
        <taxon>Erysipelotrichia</taxon>
        <taxon>Erysipelotrichales</taxon>
        <taxon>Turicibacteraceae</taxon>
        <taxon>Turicibacter</taxon>
    </lineage>
</organism>
<evidence type="ECO:0000256" key="4">
    <source>
        <dbReference type="ARBA" id="ARBA00022679"/>
    </source>
</evidence>
<keyword evidence="6" id="KW-0677">Repeat</keyword>
<dbReference type="InterPro" id="IPR001736">
    <property type="entry name" value="PLipase_D/transphosphatidylase"/>
</dbReference>
<dbReference type="GO" id="GO:0032049">
    <property type="term" value="P:cardiolipin biosynthetic process"/>
    <property type="evidence" value="ECO:0007669"/>
    <property type="project" value="UniProtKB-UniRule"/>
</dbReference>
<dbReference type="GO" id="GO:0005886">
    <property type="term" value="C:plasma membrane"/>
    <property type="evidence" value="ECO:0007669"/>
    <property type="project" value="UniProtKB-SubCell"/>
</dbReference>
<evidence type="ECO:0000313" key="15">
    <source>
        <dbReference type="EMBL" id="MTK20982.1"/>
    </source>
</evidence>
<dbReference type="SMART" id="SM00155">
    <property type="entry name" value="PLDc"/>
    <property type="match status" value="2"/>
</dbReference>
<evidence type="ECO:0000256" key="9">
    <source>
        <dbReference type="ARBA" id="ARBA00023136"/>
    </source>
</evidence>
<dbReference type="GO" id="GO:0008808">
    <property type="term" value="F:cardiolipin synthase activity"/>
    <property type="evidence" value="ECO:0007669"/>
    <property type="project" value="UniProtKB-UniRule"/>
</dbReference>
<keyword evidence="5 13" id="KW-0812">Transmembrane</keyword>
<dbReference type="InterPro" id="IPR025202">
    <property type="entry name" value="PLD-like_dom"/>
</dbReference>
<keyword evidence="10" id="KW-0594">Phospholipid biosynthesis</keyword>
<evidence type="ECO:0000256" key="10">
    <source>
        <dbReference type="ARBA" id="ARBA00023209"/>
    </source>
</evidence>
<comment type="subcellular location">
    <subcellularLocation>
        <location evidence="1">Cell membrane</location>
        <topology evidence="1">Multi-pass membrane protein</topology>
    </subcellularLocation>
</comment>
<dbReference type="InterPro" id="IPR022924">
    <property type="entry name" value="Cardiolipin_synthase"/>
</dbReference>
<dbReference type="PANTHER" id="PTHR21248:SF22">
    <property type="entry name" value="PHOSPHOLIPASE D"/>
    <property type="match status" value="1"/>
</dbReference>
<dbReference type="EC" id="2.7.8.-" evidence="12"/>
<sequence>MIAFLLIIIRLINLFLIGNLIFYKRKEPSLLLAWILVLVFIPVIGFIFYLLFERTPKVSKKVNLVDTIEENVSDLHYESNVDEPIRSIMRYNRQFNQAKLTRYNDLTFYSEGELKYKQLYLDISQATTSIHFLYFIIRQDELGTEFVNLLAKKAHEGVEVRVIYDGAGCFGTPMHFFAPIIRAGGKVYNFHPAKIRLVGLNYNYRNHRKIVVIDGKIGYMGGMNIGKEYMSLDPKYSPWRDAHLRIIGESVRFLQLRFLRDYFMVCDDVEEENQIKTKFKNYFSSHRGEKECEMQIVSDGPDTSTDDIKSGMVKMIQTAMKSIQIQTPYFIPDNLFLETLKMAAYSGVKVEVMIPTIADHHYVYRTTTSFIKELREAGITVYLYKGFLHSKIMTVDGKVSCIGSTNMDQRSFKINYEISAFVYNETFTEQLNHQFNKDLENCLIVDDSYELNKRWWVRMEESIYRVISMIL</sequence>
<dbReference type="SUPFAM" id="SSF56024">
    <property type="entry name" value="Phospholipase D/nuclease"/>
    <property type="match status" value="2"/>
</dbReference>
<dbReference type="Pfam" id="PF13396">
    <property type="entry name" value="PLDc_N"/>
    <property type="match status" value="1"/>
</dbReference>